<dbReference type="AlphaFoldDB" id="A0A2T7NF87"/>
<feature type="region of interest" description="Disordered" evidence="1">
    <location>
        <begin position="220"/>
        <end position="265"/>
    </location>
</feature>
<dbReference type="SUPFAM" id="SSF50156">
    <property type="entry name" value="PDZ domain-like"/>
    <property type="match status" value="2"/>
</dbReference>
<sequence length="939" mass="102081">MSETVLLHVAEPAGGLLSPRQSGTVRVSPLPFASASADNSSIPVTSPASDRAVSAVTNSAQTPCAAVASEEEDTEDMSGSPFRLSKALSPRGGTMPFEAPKPTPRQKVTVPTPAAKVQSDLSKDEGNANAVASTRKADFVTTAARRPSARDEDLPETPEVFPSQIKATENVVPMSTEETMLSEQYISSTVSIMNAARHPSGVDIPREEVLPVFAEAAKKLPPTPVPRSKVGSPPKRQENDQEEITLSNLTSSYAEREVGAPHKKPQRMANNLKWFSHPVLCIIVIKKAILPPQALPVNLGGSDVLDSTIRKFDDLLSDKLEEEHLTVSNSVSLDLESWNATREAARRKGKKEVTERQDFGLLASETKDIVNSQPAEQKDVAISNTDEISSNGISQMSPTFKKANTEIHDAFADVHSNSVTQDLHQESQVTKEDDAKDIIYRVVKVEIHQCPETLSDLTLQRTVKTDEPQQKMSSLGDGDAKDYPDQKISTIINDKKDQDVDSNELEAVSEQLYEQHASALVESVLKHALSDVASKKTKDVNNVDTSLASPSLPEEEPPPLPGAPPPPLILRDPANVLITAADLEEILQSSNSEQIPLSEVDRDFTEFDRSPRSNQPDSHFPKCSSVPHQVLEVVSPGGASTTAYLAQLHHINLTYLPIRSKLKELSKTKEDFVEIISPRTLYFLDPSGSLFLQCPASSPVSLSTSMLWQVSSLHPQQLLDLVAKGNEELTSAQLPSSLELKLVAAQSLDGGVLNVDVTQREDYFVQVTKVKSVNSTVQEGDVLLSVDGQSLRHKRPAQVFAVLEDTHPKSVVLIARGLKLKLLSVSETGSEEKKTTPPSKPPSGTELMASGVFEVVMIKGPTGVGFCLEGGKASPLGDLPIVIKRIFKGGPAEKCGQLKVKDEILAVNGVDFTEMRHYEAWNHLKFLEDGEVHIKIRRH</sequence>
<feature type="compositionally biased region" description="Pro residues" evidence="1">
    <location>
        <begin position="558"/>
        <end position="567"/>
    </location>
</feature>
<gene>
    <name evidence="3" type="ORF">C0Q70_20317</name>
</gene>
<dbReference type="EMBL" id="PZQS01000013">
    <property type="protein sequence ID" value="PVD19826.1"/>
    <property type="molecule type" value="Genomic_DNA"/>
</dbReference>
<dbReference type="STRING" id="400727.A0A2T7NF87"/>
<feature type="compositionally biased region" description="Polar residues" evidence="1">
    <location>
        <begin position="382"/>
        <end position="397"/>
    </location>
</feature>
<dbReference type="PANTHER" id="PTHR11324">
    <property type="entry name" value="IL16-RELATED"/>
    <property type="match status" value="1"/>
</dbReference>
<keyword evidence="4" id="KW-1185">Reference proteome</keyword>
<feature type="region of interest" description="Disordered" evidence="1">
    <location>
        <begin position="463"/>
        <end position="485"/>
    </location>
</feature>
<evidence type="ECO:0000259" key="2">
    <source>
        <dbReference type="PROSITE" id="PS50106"/>
    </source>
</evidence>
<reference evidence="3 4" key="1">
    <citation type="submission" date="2018-04" db="EMBL/GenBank/DDBJ databases">
        <title>The genome of golden apple snail Pomacea canaliculata provides insight into stress tolerance and invasive adaptation.</title>
        <authorList>
            <person name="Liu C."/>
            <person name="Liu B."/>
            <person name="Ren Y."/>
            <person name="Zhang Y."/>
            <person name="Wang H."/>
            <person name="Li S."/>
            <person name="Jiang F."/>
            <person name="Yin L."/>
            <person name="Zhang G."/>
            <person name="Qian W."/>
            <person name="Fan W."/>
        </authorList>
    </citation>
    <scope>NUCLEOTIDE SEQUENCE [LARGE SCALE GENOMIC DNA]</scope>
    <source>
        <strain evidence="3">SZHN2017</strain>
        <tissue evidence="3">Muscle</tissue>
    </source>
</reference>
<feature type="region of interest" description="Disordered" evidence="1">
    <location>
        <begin position="535"/>
        <end position="567"/>
    </location>
</feature>
<feature type="region of interest" description="Disordered" evidence="1">
    <location>
        <begin position="372"/>
        <end position="397"/>
    </location>
</feature>
<dbReference type="PROSITE" id="PS50106">
    <property type="entry name" value="PDZ"/>
    <property type="match status" value="1"/>
</dbReference>
<dbReference type="Proteomes" id="UP000245119">
    <property type="component" value="Linkage Group LG13"/>
</dbReference>
<accession>A0A2T7NF87</accession>
<evidence type="ECO:0000313" key="3">
    <source>
        <dbReference type="EMBL" id="PVD19826.1"/>
    </source>
</evidence>
<feature type="domain" description="PDZ" evidence="2">
    <location>
        <begin position="854"/>
        <end position="925"/>
    </location>
</feature>
<dbReference type="CDD" id="cd06763">
    <property type="entry name" value="PDZ7_PDZD2-PDZ4_hPro-IL-16-like"/>
    <property type="match status" value="1"/>
</dbReference>
<dbReference type="SMART" id="SM00228">
    <property type="entry name" value="PDZ"/>
    <property type="match status" value="2"/>
</dbReference>
<dbReference type="Gene3D" id="2.30.42.10">
    <property type="match status" value="1"/>
</dbReference>
<proteinExistence type="predicted"/>
<dbReference type="InterPro" id="IPR036034">
    <property type="entry name" value="PDZ_sf"/>
</dbReference>
<protein>
    <recommendedName>
        <fullName evidence="2">PDZ domain-containing protein</fullName>
    </recommendedName>
</protein>
<dbReference type="InterPro" id="IPR001478">
    <property type="entry name" value="PDZ"/>
</dbReference>
<dbReference type="Pfam" id="PF00595">
    <property type="entry name" value="PDZ"/>
    <property type="match status" value="1"/>
</dbReference>
<feature type="compositionally biased region" description="Polar residues" evidence="1">
    <location>
        <begin position="36"/>
        <end position="48"/>
    </location>
</feature>
<dbReference type="PANTHER" id="PTHR11324:SF16">
    <property type="entry name" value="PDZ DOMAIN-CONTAINING PROTEIN 2"/>
    <property type="match status" value="1"/>
</dbReference>
<evidence type="ECO:0000256" key="1">
    <source>
        <dbReference type="SAM" id="MobiDB-lite"/>
    </source>
</evidence>
<comment type="caution">
    <text evidence="3">The sequence shown here is derived from an EMBL/GenBank/DDBJ whole genome shotgun (WGS) entry which is preliminary data.</text>
</comment>
<feature type="compositionally biased region" description="Polar residues" evidence="1">
    <location>
        <begin position="244"/>
        <end position="253"/>
    </location>
</feature>
<name>A0A2T7NF87_POMCA</name>
<feature type="region of interest" description="Disordered" evidence="1">
    <location>
        <begin position="1"/>
        <end position="128"/>
    </location>
</feature>
<organism evidence="3 4">
    <name type="scientific">Pomacea canaliculata</name>
    <name type="common">Golden apple snail</name>
    <dbReference type="NCBI Taxonomy" id="400727"/>
    <lineage>
        <taxon>Eukaryota</taxon>
        <taxon>Metazoa</taxon>
        <taxon>Spiralia</taxon>
        <taxon>Lophotrochozoa</taxon>
        <taxon>Mollusca</taxon>
        <taxon>Gastropoda</taxon>
        <taxon>Caenogastropoda</taxon>
        <taxon>Architaenioglossa</taxon>
        <taxon>Ampullarioidea</taxon>
        <taxon>Ampullariidae</taxon>
        <taxon>Pomacea</taxon>
    </lineage>
</organism>
<evidence type="ECO:0000313" key="4">
    <source>
        <dbReference type="Proteomes" id="UP000245119"/>
    </source>
</evidence>